<dbReference type="InterPro" id="IPR036890">
    <property type="entry name" value="HATPase_C_sf"/>
</dbReference>
<keyword evidence="8" id="KW-0902">Two-component regulatory system</keyword>
<evidence type="ECO:0000259" key="12">
    <source>
        <dbReference type="Pfam" id="PF23539"/>
    </source>
</evidence>
<dbReference type="Pfam" id="PF02518">
    <property type="entry name" value="HATPase_c"/>
    <property type="match status" value="1"/>
</dbReference>
<dbReference type="Pfam" id="PF23539">
    <property type="entry name" value="DUF7134"/>
    <property type="match status" value="1"/>
</dbReference>
<evidence type="ECO:0000313" key="13">
    <source>
        <dbReference type="EMBL" id="MUN36945.1"/>
    </source>
</evidence>
<feature type="domain" description="Signal transduction histidine kinase subgroup 3 dimerisation and phosphoacceptor" evidence="11">
    <location>
        <begin position="184"/>
        <end position="248"/>
    </location>
</feature>
<name>A0A7K1KY81_9ACTN</name>
<dbReference type="Pfam" id="PF07730">
    <property type="entry name" value="HisKA_3"/>
    <property type="match status" value="1"/>
</dbReference>
<evidence type="ECO:0000259" key="11">
    <source>
        <dbReference type="Pfam" id="PF07730"/>
    </source>
</evidence>
<gene>
    <name evidence="13" type="ORF">GNZ18_10090</name>
</gene>
<comment type="caution">
    <text evidence="13">The sequence shown here is derived from an EMBL/GenBank/DDBJ whole genome shotgun (WGS) entry which is preliminary data.</text>
</comment>
<dbReference type="EMBL" id="WOFH01000003">
    <property type="protein sequence ID" value="MUN36945.1"/>
    <property type="molecule type" value="Genomic_DNA"/>
</dbReference>
<feature type="transmembrane region" description="Helical" evidence="9">
    <location>
        <begin position="46"/>
        <end position="62"/>
    </location>
</feature>
<keyword evidence="9" id="KW-0812">Transmembrane</keyword>
<dbReference type="InterPro" id="IPR055558">
    <property type="entry name" value="DUF7134"/>
</dbReference>
<evidence type="ECO:0000256" key="9">
    <source>
        <dbReference type="SAM" id="Phobius"/>
    </source>
</evidence>
<evidence type="ECO:0000256" key="6">
    <source>
        <dbReference type="ARBA" id="ARBA00022777"/>
    </source>
</evidence>
<keyword evidence="6" id="KW-0418">Kinase</keyword>
<feature type="domain" description="DUF7134" evidence="12">
    <location>
        <begin position="11"/>
        <end position="163"/>
    </location>
</feature>
<dbReference type="CDD" id="cd16917">
    <property type="entry name" value="HATPase_UhpB-NarQ-NarX-like"/>
    <property type="match status" value="1"/>
</dbReference>
<dbReference type="GO" id="GO:0016020">
    <property type="term" value="C:membrane"/>
    <property type="evidence" value="ECO:0007669"/>
    <property type="project" value="InterPro"/>
</dbReference>
<feature type="domain" description="Histidine kinase/HSP90-like ATPase" evidence="10">
    <location>
        <begin position="292"/>
        <end position="379"/>
    </location>
</feature>
<sequence length="646" mass="67433">MGADQERGRRPRAADWGVPLLLVCAELTAIWLLADKSGEPLGRARWAGAGAAVALAATTLIWRRVAPWPVLVATVLLSAFGIVVAGDTDAPAGGMADGVALYSLAVSRARRQAVIGCLLALSVAFAADLPESREPGELVSNGVLDSVCYLGILAFGQLRRQREAVRRSRLAKIRREHRHAAEAERERLARDLHDVAGHHLSAVVVHSGAAARAGDPKLIRQALAVAAETGREVLTSLSRLVDAVSPQAEGGGGLRELLPQLCQGLNRLGVPVTLTVEGRARKLPAEVTTASYRIVQESLTNVMRYGSGGPVRVTVRYLPGAVELAVENEMLAGVRAVPSFGTGRGIDGMRERASRLGGDLGAGPAPEGGWLVTARLPATTASDHGTGWPEILDAVTIAFCAAPPALGLVPPEPLASGWPVGWVALIAAALAVRSALLWWRRRAPYAALSALTAVDAVLMVVAALWSVDALVLFVLGCPAQLVAVYSVACYGRAVPRTWHAPLLATLPWGIGLGTALAADPEVAADGAGPAPFLFGFAVACLVTVPFTAAVWAWGTAVATRSRRWETTALDAASARTGEVVHAERTRVAAGLSGTVLDRTARLTRAAERGLAGGDRDARAALDVVAGQARAALTDMRGLLESLEEKA</sequence>
<evidence type="ECO:0000256" key="5">
    <source>
        <dbReference type="ARBA" id="ARBA00022741"/>
    </source>
</evidence>
<feature type="transmembrane region" description="Helical" evidence="9">
    <location>
        <begin position="530"/>
        <end position="553"/>
    </location>
</feature>
<proteinExistence type="predicted"/>
<keyword evidence="5" id="KW-0547">Nucleotide-binding</keyword>
<dbReference type="InterPro" id="IPR050482">
    <property type="entry name" value="Sensor_HK_TwoCompSys"/>
</dbReference>
<dbReference type="EC" id="2.7.13.3" evidence="2"/>
<dbReference type="GO" id="GO:0000155">
    <property type="term" value="F:phosphorelay sensor kinase activity"/>
    <property type="evidence" value="ECO:0007669"/>
    <property type="project" value="InterPro"/>
</dbReference>
<dbReference type="PANTHER" id="PTHR24421:SF10">
    <property type="entry name" value="NITRATE_NITRITE SENSOR PROTEIN NARQ"/>
    <property type="match status" value="1"/>
</dbReference>
<dbReference type="RefSeq" id="WP_156215971.1">
    <property type="nucleotide sequence ID" value="NZ_WOFH01000003.1"/>
</dbReference>
<keyword evidence="3" id="KW-0597">Phosphoprotein</keyword>
<dbReference type="AlphaFoldDB" id="A0A7K1KY81"/>
<feature type="transmembrane region" description="Helical" evidence="9">
    <location>
        <begin position="16"/>
        <end position="34"/>
    </location>
</feature>
<evidence type="ECO:0000313" key="14">
    <source>
        <dbReference type="Proteomes" id="UP000432015"/>
    </source>
</evidence>
<dbReference type="GO" id="GO:0005524">
    <property type="term" value="F:ATP binding"/>
    <property type="evidence" value="ECO:0007669"/>
    <property type="project" value="UniProtKB-KW"/>
</dbReference>
<evidence type="ECO:0000256" key="7">
    <source>
        <dbReference type="ARBA" id="ARBA00022840"/>
    </source>
</evidence>
<comment type="catalytic activity">
    <reaction evidence="1">
        <text>ATP + protein L-histidine = ADP + protein N-phospho-L-histidine.</text>
        <dbReference type="EC" id="2.7.13.3"/>
    </reaction>
</comment>
<dbReference type="Gene3D" id="1.20.5.1930">
    <property type="match status" value="1"/>
</dbReference>
<feature type="transmembrane region" description="Helical" evidence="9">
    <location>
        <begin position="471"/>
        <end position="491"/>
    </location>
</feature>
<evidence type="ECO:0000259" key="10">
    <source>
        <dbReference type="Pfam" id="PF02518"/>
    </source>
</evidence>
<organism evidence="13 14">
    <name type="scientific">Actinomadura litoris</name>
    <dbReference type="NCBI Taxonomy" id="2678616"/>
    <lineage>
        <taxon>Bacteria</taxon>
        <taxon>Bacillati</taxon>
        <taxon>Actinomycetota</taxon>
        <taxon>Actinomycetes</taxon>
        <taxon>Streptosporangiales</taxon>
        <taxon>Thermomonosporaceae</taxon>
        <taxon>Actinomadura</taxon>
    </lineage>
</organism>
<evidence type="ECO:0000256" key="1">
    <source>
        <dbReference type="ARBA" id="ARBA00000085"/>
    </source>
</evidence>
<dbReference type="InterPro" id="IPR011712">
    <property type="entry name" value="Sig_transdc_His_kin_sub3_dim/P"/>
</dbReference>
<keyword evidence="14" id="KW-1185">Reference proteome</keyword>
<keyword evidence="7" id="KW-0067">ATP-binding</keyword>
<feature type="transmembrane region" description="Helical" evidence="9">
    <location>
        <begin position="68"/>
        <end position="88"/>
    </location>
</feature>
<evidence type="ECO:0000256" key="3">
    <source>
        <dbReference type="ARBA" id="ARBA00022553"/>
    </source>
</evidence>
<keyword evidence="9" id="KW-1133">Transmembrane helix</keyword>
<keyword evidence="9" id="KW-0472">Membrane</keyword>
<dbReference type="Proteomes" id="UP000432015">
    <property type="component" value="Unassembled WGS sequence"/>
</dbReference>
<evidence type="ECO:0000256" key="4">
    <source>
        <dbReference type="ARBA" id="ARBA00022679"/>
    </source>
</evidence>
<evidence type="ECO:0000256" key="2">
    <source>
        <dbReference type="ARBA" id="ARBA00012438"/>
    </source>
</evidence>
<dbReference type="Gene3D" id="3.30.565.10">
    <property type="entry name" value="Histidine kinase-like ATPase, C-terminal domain"/>
    <property type="match status" value="1"/>
</dbReference>
<feature type="transmembrane region" description="Helical" evidence="9">
    <location>
        <begin position="446"/>
        <end position="465"/>
    </location>
</feature>
<keyword evidence="4" id="KW-0808">Transferase</keyword>
<protein>
    <recommendedName>
        <fullName evidence="2">histidine kinase</fullName>
        <ecNumber evidence="2">2.7.13.3</ecNumber>
    </recommendedName>
</protein>
<accession>A0A7K1KY81</accession>
<feature type="transmembrane region" description="Helical" evidence="9">
    <location>
        <begin position="498"/>
        <end position="518"/>
    </location>
</feature>
<dbReference type="SUPFAM" id="SSF55874">
    <property type="entry name" value="ATPase domain of HSP90 chaperone/DNA topoisomerase II/histidine kinase"/>
    <property type="match status" value="1"/>
</dbReference>
<dbReference type="InterPro" id="IPR003594">
    <property type="entry name" value="HATPase_dom"/>
</dbReference>
<dbReference type="GO" id="GO:0046983">
    <property type="term" value="F:protein dimerization activity"/>
    <property type="evidence" value="ECO:0007669"/>
    <property type="project" value="InterPro"/>
</dbReference>
<feature type="transmembrane region" description="Helical" evidence="9">
    <location>
        <begin position="421"/>
        <end position="439"/>
    </location>
</feature>
<evidence type="ECO:0000256" key="8">
    <source>
        <dbReference type="ARBA" id="ARBA00023012"/>
    </source>
</evidence>
<dbReference type="PANTHER" id="PTHR24421">
    <property type="entry name" value="NITRATE/NITRITE SENSOR PROTEIN NARX-RELATED"/>
    <property type="match status" value="1"/>
</dbReference>
<reference evidence="13 14" key="1">
    <citation type="submission" date="2019-11" db="EMBL/GenBank/DDBJ databases">
        <authorList>
            <person name="Cao P."/>
        </authorList>
    </citation>
    <scope>NUCLEOTIDE SEQUENCE [LARGE SCALE GENOMIC DNA]</scope>
    <source>
        <strain evidence="13 14">NEAU-AAG5</strain>
    </source>
</reference>